<dbReference type="Proteomes" id="UP000729357">
    <property type="component" value="Unassembled WGS sequence"/>
</dbReference>
<feature type="region of interest" description="Disordered" evidence="1">
    <location>
        <begin position="70"/>
        <end position="91"/>
    </location>
</feature>
<feature type="region of interest" description="Disordered" evidence="1">
    <location>
        <begin position="125"/>
        <end position="221"/>
    </location>
</feature>
<feature type="compositionally biased region" description="Basic and acidic residues" evidence="1">
    <location>
        <begin position="133"/>
        <end position="144"/>
    </location>
</feature>
<reference evidence="2" key="1">
    <citation type="journal article" date="2021" name="J Fungi (Basel)">
        <title>Virulence traits and population genomics of the black yeast Aureobasidium melanogenum.</title>
        <authorList>
            <person name="Cernosa A."/>
            <person name="Sun X."/>
            <person name="Gostincar C."/>
            <person name="Fang C."/>
            <person name="Gunde-Cimerman N."/>
            <person name="Song Z."/>
        </authorList>
    </citation>
    <scope>NUCLEOTIDE SEQUENCE</scope>
    <source>
        <strain evidence="2">EXF-9298</strain>
    </source>
</reference>
<feature type="compositionally biased region" description="Polar residues" evidence="1">
    <location>
        <begin position="179"/>
        <end position="188"/>
    </location>
</feature>
<dbReference type="AlphaFoldDB" id="A0A9P8JTK9"/>
<protein>
    <submittedName>
        <fullName evidence="2">Uncharacterized protein</fullName>
    </submittedName>
</protein>
<keyword evidence="3" id="KW-1185">Reference proteome</keyword>
<comment type="caution">
    <text evidence="2">The sequence shown here is derived from an EMBL/GenBank/DDBJ whole genome shotgun (WGS) entry which is preliminary data.</text>
</comment>
<name>A0A9P8JTK9_AURME</name>
<reference evidence="2" key="2">
    <citation type="submission" date="2021-08" db="EMBL/GenBank/DDBJ databases">
        <authorList>
            <person name="Gostincar C."/>
            <person name="Sun X."/>
            <person name="Song Z."/>
            <person name="Gunde-Cimerman N."/>
        </authorList>
    </citation>
    <scope>NUCLEOTIDE SEQUENCE</scope>
    <source>
        <strain evidence="2">EXF-9298</strain>
    </source>
</reference>
<evidence type="ECO:0000313" key="2">
    <source>
        <dbReference type="EMBL" id="KAG9977798.1"/>
    </source>
</evidence>
<organism evidence="2 3">
    <name type="scientific">Aureobasidium melanogenum</name>
    <name type="common">Aureobasidium pullulans var. melanogenum</name>
    <dbReference type="NCBI Taxonomy" id="46634"/>
    <lineage>
        <taxon>Eukaryota</taxon>
        <taxon>Fungi</taxon>
        <taxon>Dikarya</taxon>
        <taxon>Ascomycota</taxon>
        <taxon>Pezizomycotina</taxon>
        <taxon>Dothideomycetes</taxon>
        <taxon>Dothideomycetidae</taxon>
        <taxon>Dothideales</taxon>
        <taxon>Saccotheciaceae</taxon>
        <taxon>Aureobasidium</taxon>
    </lineage>
</organism>
<evidence type="ECO:0000313" key="3">
    <source>
        <dbReference type="Proteomes" id="UP000729357"/>
    </source>
</evidence>
<sequence>MHGSLNIFIQRVSKIGMRSSLQTDELSVPSNHTLSKSGPLTSCTVPRIPVVSLPVPGTFVDLCGSQGPSKNVPPDYSSFRTKRKPTEMPLSCHPPFQKSWVEVQPLQTHIPRPKAYLRADIRHSSANAPSLEDDARKESPEAKTSRPYHGIILPPSPPIPHTRQRRKRSHGKPSKVMPQDTTPISLSEQPIAPLTPRYRKSATPCPEQSSRPSGAGLKTRSNPAVKNTAQMVASHSSHVIQADDSLQLEVFSELDAELDEVMGLYTASKMS</sequence>
<feature type="compositionally biased region" description="Basic residues" evidence="1">
    <location>
        <begin position="162"/>
        <end position="173"/>
    </location>
</feature>
<evidence type="ECO:0000256" key="1">
    <source>
        <dbReference type="SAM" id="MobiDB-lite"/>
    </source>
</evidence>
<feature type="non-terminal residue" evidence="2">
    <location>
        <position position="271"/>
    </location>
</feature>
<gene>
    <name evidence="2" type="ORF">KCU98_g9827</name>
</gene>
<accession>A0A9P8JTK9</accession>
<dbReference type="EMBL" id="JAHFXS010001390">
    <property type="protein sequence ID" value="KAG9977798.1"/>
    <property type="molecule type" value="Genomic_DNA"/>
</dbReference>
<proteinExistence type="predicted"/>